<dbReference type="EMBL" id="CAQQ02385414">
    <property type="status" value="NOT_ANNOTATED_CDS"/>
    <property type="molecule type" value="Genomic_DNA"/>
</dbReference>
<reference evidence="1" key="2">
    <citation type="submission" date="2015-06" db="UniProtKB">
        <authorList>
            <consortium name="EnsemblMetazoa"/>
        </authorList>
    </citation>
    <scope>IDENTIFICATION</scope>
</reference>
<dbReference type="Proteomes" id="UP000015102">
    <property type="component" value="Unassembled WGS sequence"/>
</dbReference>
<evidence type="ECO:0000313" key="1">
    <source>
        <dbReference type="EnsemblMetazoa" id="MESCA009692-PA"/>
    </source>
</evidence>
<dbReference type="EnsemblMetazoa" id="MESCA009692-RA">
    <property type="protein sequence ID" value="MESCA009692-PA"/>
    <property type="gene ID" value="MESCA009692"/>
</dbReference>
<reference evidence="2" key="1">
    <citation type="submission" date="2013-02" db="EMBL/GenBank/DDBJ databases">
        <authorList>
            <person name="Hughes D."/>
        </authorList>
    </citation>
    <scope>NUCLEOTIDE SEQUENCE</scope>
    <source>
        <strain>Durham</strain>
        <strain evidence="2">NC isolate 2 -- Noor lab</strain>
    </source>
</reference>
<name>T1H0L2_MEGSC</name>
<proteinExistence type="predicted"/>
<dbReference type="AlphaFoldDB" id="T1H0L2"/>
<keyword evidence="2" id="KW-1185">Reference proteome</keyword>
<sequence length="80" mass="9376">MERVNIPATNHIKSLAVLFEEIYLPLLSNEHNKELWPPTAAKDIQNQIKQMQRFLEETAQMMSTFYSFCISTNTNRDICQ</sequence>
<dbReference type="HOGENOM" id="CLU_2592486_0_0_1"/>
<accession>T1H0L2</accession>
<dbReference type="EMBL" id="CAQQ02385413">
    <property type="status" value="NOT_ANNOTATED_CDS"/>
    <property type="molecule type" value="Genomic_DNA"/>
</dbReference>
<evidence type="ECO:0000313" key="2">
    <source>
        <dbReference type="Proteomes" id="UP000015102"/>
    </source>
</evidence>
<organism evidence="1 2">
    <name type="scientific">Megaselia scalaris</name>
    <name type="common">Humpbacked fly</name>
    <name type="synonym">Phora scalaris</name>
    <dbReference type="NCBI Taxonomy" id="36166"/>
    <lineage>
        <taxon>Eukaryota</taxon>
        <taxon>Metazoa</taxon>
        <taxon>Ecdysozoa</taxon>
        <taxon>Arthropoda</taxon>
        <taxon>Hexapoda</taxon>
        <taxon>Insecta</taxon>
        <taxon>Pterygota</taxon>
        <taxon>Neoptera</taxon>
        <taxon>Endopterygota</taxon>
        <taxon>Diptera</taxon>
        <taxon>Brachycera</taxon>
        <taxon>Muscomorpha</taxon>
        <taxon>Platypezoidea</taxon>
        <taxon>Phoridae</taxon>
        <taxon>Megaseliini</taxon>
        <taxon>Megaselia</taxon>
    </lineage>
</organism>
<protein>
    <submittedName>
        <fullName evidence="1">Uncharacterized protein</fullName>
    </submittedName>
</protein>